<dbReference type="PIRSF" id="PIRSF006806">
    <property type="entry name" value="FTHF_cligase"/>
    <property type="match status" value="1"/>
</dbReference>
<dbReference type="InterPro" id="IPR002698">
    <property type="entry name" value="FTHF_cligase"/>
</dbReference>
<evidence type="ECO:0000313" key="5">
    <source>
        <dbReference type="EMBL" id="GAA6114698.1"/>
    </source>
</evidence>
<evidence type="ECO:0000256" key="2">
    <source>
        <dbReference type="ARBA" id="ARBA00022741"/>
    </source>
</evidence>
<evidence type="ECO:0000256" key="4">
    <source>
        <dbReference type="RuleBase" id="RU361279"/>
    </source>
</evidence>
<dbReference type="Gene3D" id="3.40.50.10420">
    <property type="entry name" value="NagB/RpiA/CoA transferase-like"/>
    <property type="match status" value="1"/>
</dbReference>
<name>A0ABP9ZIR7_9LACO</name>
<comment type="catalytic activity">
    <reaction evidence="4">
        <text>(6S)-5-formyl-5,6,7,8-tetrahydrofolate + ATP = (6R)-5,10-methenyltetrahydrofolate + ADP + phosphate</text>
        <dbReference type="Rhea" id="RHEA:10488"/>
        <dbReference type="ChEBI" id="CHEBI:30616"/>
        <dbReference type="ChEBI" id="CHEBI:43474"/>
        <dbReference type="ChEBI" id="CHEBI:57455"/>
        <dbReference type="ChEBI" id="CHEBI:57457"/>
        <dbReference type="ChEBI" id="CHEBI:456216"/>
        <dbReference type="EC" id="6.3.3.2"/>
    </reaction>
</comment>
<keyword evidence="4" id="KW-0479">Metal-binding</keyword>
<dbReference type="InterPro" id="IPR024185">
    <property type="entry name" value="FTHF_cligase-like_sf"/>
</dbReference>
<accession>A0ABP9ZIR7</accession>
<dbReference type="PANTHER" id="PTHR23407">
    <property type="entry name" value="ATPASE INHIBITOR/5-FORMYLTETRAHYDROFOLATE CYCLO-LIGASE"/>
    <property type="match status" value="1"/>
</dbReference>
<dbReference type="InterPro" id="IPR037171">
    <property type="entry name" value="NagB/RpiA_transferase-like"/>
</dbReference>
<keyword evidence="3 4" id="KW-0067">ATP-binding</keyword>
<keyword evidence="2 4" id="KW-0547">Nucleotide-binding</keyword>
<keyword evidence="6" id="KW-1185">Reference proteome</keyword>
<dbReference type="RefSeq" id="WP_053950060.1">
    <property type="nucleotide sequence ID" value="NZ_BAABVV010000037.1"/>
</dbReference>
<evidence type="ECO:0000313" key="6">
    <source>
        <dbReference type="Proteomes" id="UP001438112"/>
    </source>
</evidence>
<dbReference type="Proteomes" id="UP001438112">
    <property type="component" value="Unassembled WGS sequence"/>
</dbReference>
<evidence type="ECO:0000256" key="1">
    <source>
        <dbReference type="ARBA" id="ARBA00010638"/>
    </source>
</evidence>
<protein>
    <recommendedName>
        <fullName evidence="4">5-formyltetrahydrofolate cyclo-ligase</fullName>
        <ecNumber evidence="4">6.3.3.2</ecNumber>
    </recommendedName>
</protein>
<dbReference type="NCBIfam" id="TIGR02727">
    <property type="entry name" value="MTHFS_bact"/>
    <property type="match status" value="1"/>
</dbReference>
<comment type="cofactor">
    <cofactor evidence="4">
        <name>Mg(2+)</name>
        <dbReference type="ChEBI" id="CHEBI:18420"/>
    </cofactor>
</comment>
<organism evidence="5 6">
    <name type="scientific">Apilactobacillus apinorum</name>
    <dbReference type="NCBI Taxonomy" id="1218495"/>
    <lineage>
        <taxon>Bacteria</taxon>
        <taxon>Bacillati</taxon>
        <taxon>Bacillota</taxon>
        <taxon>Bacilli</taxon>
        <taxon>Lactobacillales</taxon>
        <taxon>Lactobacillaceae</taxon>
        <taxon>Apilactobacillus</taxon>
    </lineage>
</organism>
<proteinExistence type="inferred from homology"/>
<gene>
    <name evidence="5" type="ORF">AP20H10_10610</name>
</gene>
<keyword evidence="4" id="KW-0460">Magnesium</keyword>
<dbReference type="Pfam" id="PF01812">
    <property type="entry name" value="5-FTHF_cyc-lig"/>
    <property type="match status" value="1"/>
</dbReference>
<comment type="similarity">
    <text evidence="1 4">Belongs to the 5-formyltetrahydrofolate cyclo-ligase family.</text>
</comment>
<dbReference type="SUPFAM" id="SSF100950">
    <property type="entry name" value="NagB/RpiA/CoA transferase-like"/>
    <property type="match status" value="1"/>
</dbReference>
<dbReference type="EC" id="6.3.3.2" evidence="4"/>
<dbReference type="PANTHER" id="PTHR23407:SF1">
    <property type="entry name" value="5-FORMYLTETRAHYDROFOLATE CYCLO-LIGASE"/>
    <property type="match status" value="1"/>
</dbReference>
<dbReference type="EMBL" id="BAABVV010000037">
    <property type="protein sequence ID" value="GAA6114698.1"/>
    <property type="molecule type" value="Genomic_DNA"/>
</dbReference>
<comment type="caution">
    <text evidence="5">The sequence shown here is derived from an EMBL/GenBank/DDBJ whole genome shotgun (WGS) entry which is preliminary data.</text>
</comment>
<sequence>MNKKDVRTQIIEEIRKSRTQENYKDLYNKLFESAEWQKAGSVGVTFSTEIEIDTMPIIERAKLEAKTIFMPKVISSTEMEFKLLNDLTKMKKSKFGIMEPENGLVGKINDIDLLIVPGLAFDVSSGNRLGFGGGYYDRVLKDYSGDTVSLSDSISTFKKSIWEVDDFDQKIARIIY</sequence>
<evidence type="ECO:0000256" key="3">
    <source>
        <dbReference type="ARBA" id="ARBA00022840"/>
    </source>
</evidence>
<reference evidence="5 6" key="1">
    <citation type="submission" date="2024-03" db="EMBL/GenBank/DDBJ databases">
        <title>Inconsistent identification of Apilactobacillus kunkeei-related strains obtained by well-developed overall genome related indices.</title>
        <authorList>
            <person name="Maeno S."/>
            <person name="Endo A."/>
        </authorList>
    </citation>
    <scope>NUCLEOTIDE SEQUENCE [LARGE SCALE GENOMIC DNA]</scope>
    <source>
        <strain evidence="5 6">20H-10</strain>
    </source>
</reference>